<evidence type="ECO:0000256" key="8">
    <source>
        <dbReference type="ARBA" id="ARBA00023232"/>
    </source>
</evidence>
<dbReference type="InterPro" id="IPR011051">
    <property type="entry name" value="RmlC_Cupin_sf"/>
</dbReference>
<evidence type="ECO:0000256" key="4">
    <source>
        <dbReference type="ARBA" id="ARBA00022878"/>
    </source>
</evidence>
<feature type="compositionally biased region" description="Basic and acidic residues" evidence="12">
    <location>
        <begin position="388"/>
        <end position="398"/>
    </location>
</feature>
<proteinExistence type="inferred from homology"/>
<keyword evidence="5" id="KW-0223">Dioxygenase</keyword>
<comment type="similarity">
    <text evidence="2">Belongs to the homogentisate dioxygenase family.</text>
</comment>
<evidence type="ECO:0000313" key="15">
    <source>
        <dbReference type="EMBL" id="GGC01317.1"/>
    </source>
</evidence>
<dbReference type="SUPFAM" id="SSF51182">
    <property type="entry name" value="RmlC-like cupins"/>
    <property type="match status" value="1"/>
</dbReference>
<dbReference type="InterPro" id="IPR005708">
    <property type="entry name" value="Homogentis_dOase"/>
</dbReference>
<evidence type="ECO:0000256" key="5">
    <source>
        <dbReference type="ARBA" id="ARBA00022964"/>
    </source>
</evidence>
<keyword evidence="7 11" id="KW-0408">Iron</keyword>
<keyword evidence="3 11" id="KW-0479">Metal-binding</keyword>
<dbReference type="GO" id="GO:0004411">
    <property type="term" value="F:homogentisate 1,2-dioxygenase activity"/>
    <property type="evidence" value="ECO:0007669"/>
    <property type="project" value="UniProtKB-UniRule"/>
</dbReference>
<evidence type="ECO:0000259" key="13">
    <source>
        <dbReference type="Pfam" id="PF04209"/>
    </source>
</evidence>
<dbReference type="GO" id="GO:0006572">
    <property type="term" value="P:L-tyrosine catabolic process"/>
    <property type="evidence" value="ECO:0007669"/>
    <property type="project" value="UniProtKB-UniRule"/>
</dbReference>
<dbReference type="Pfam" id="PF04209">
    <property type="entry name" value="HgmA_C"/>
    <property type="match status" value="1"/>
</dbReference>
<evidence type="ECO:0000259" key="14">
    <source>
        <dbReference type="Pfam" id="PF20510"/>
    </source>
</evidence>
<dbReference type="Pfam" id="PF20510">
    <property type="entry name" value="HgmA_N"/>
    <property type="match status" value="1"/>
</dbReference>
<accession>A0A916TS62</accession>
<evidence type="ECO:0000256" key="1">
    <source>
        <dbReference type="ARBA" id="ARBA00001962"/>
    </source>
</evidence>
<dbReference type="GO" id="GO:0046872">
    <property type="term" value="F:metal ion binding"/>
    <property type="evidence" value="ECO:0007669"/>
    <property type="project" value="UniProtKB-KW"/>
</dbReference>
<feature type="domain" description="Homogentisate 1,2-dioxygenase C-terminal" evidence="13">
    <location>
        <begin position="297"/>
        <end position="447"/>
    </location>
</feature>
<comment type="caution">
    <text evidence="15">The sequence shown here is derived from an EMBL/GenBank/DDBJ whole genome shotgun (WGS) entry which is preliminary data.</text>
</comment>
<evidence type="ECO:0000256" key="6">
    <source>
        <dbReference type="ARBA" id="ARBA00023002"/>
    </source>
</evidence>
<protein>
    <recommendedName>
        <fullName evidence="9">Homogentisate 1,2-dioxygenase</fullName>
        <ecNumber evidence="9">1.13.11.5</ecNumber>
    </recommendedName>
</protein>
<feature type="binding site" evidence="11">
    <location>
        <position position="387"/>
    </location>
    <ligand>
        <name>Fe cation</name>
        <dbReference type="ChEBI" id="CHEBI:24875"/>
    </ligand>
</feature>
<feature type="binding site" evidence="11">
    <location>
        <position position="351"/>
    </location>
    <ligand>
        <name>Fe cation</name>
        <dbReference type="ChEBI" id="CHEBI:24875"/>
    </ligand>
</feature>
<feature type="binding site" evidence="11">
    <location>
        <position position="366"/>
    </location>
    <ligand>
        <name>homogentisate</name>
        <dbReference type="ChEBI" id="CHEBI:16169"/>
    </ligand>
</feature>
<gene>
    <name evidence="15" type="primary">hmgA</name>
    <name evidence="15" type="ORF">GCM10011494_19850</name>
</gene>
<sequence length="453" mass="49786">MDQVCMRAERAPDEGFAMTIQDKMQHSAIVEGYMSGFGNEFATEAVSGALPIGQNSPQRVPLGLYAEQFSGTAFTMPRTEVRRTWFYRIRPSAAQSAFVPLAHAGVDADYAKASPNRMRWDPMPLLPGSDFIDGLVPIARTIDAPDCGISAWRYAADRPMQRSFYSADGEMLFVPHEGQARFRTECGTLDVSPGEICVIPRGMKFAIDPVAGPVRGYICENHGADLRLPDLGPIGSNCLANPRDFLTPVAAYDEATGDHELVAKFQGALWTTTLDHSPLDVVAWHGNNVPYKYDLFRFNAVGTVSYDHPDPSIYTVLTSPSPVRGQANIDFVIFPPRWMVAENTFRPPWYHRNLMNELMGLVTGVYDAKAEGFTPGGVSLHPRMSAHGPDKDTTRRAEEAALAPHKQEGTMAFMFETHANFAASLAPVCAAALQADYDDCWAGIEGRFRGNAR</sequence>
<keyword evidence="8" id="KW-0585">Phenylalanine catabolism</keyword>
<feature type="region of interest" description="Disordered" evidence="12">
    <location>
        <begin position="378"/>
        <end position="398"/>
    </location>
</feature>
<dbReference type="GO" id="GO:0005737">
    <property type="term" value="C:cytoplasm"/>
    <property type="evidence" value="ECO:0007669"/>
    <property type="project" value="TreeGrafter"/>
</dbReference>
<evidence type="ECO:0000313" key="16">
    <source>
        <dbReference type="Proteomes" id="UP000608154"/>
    </source>
</evidence>
<evidence type="ECO:0000256" key="7">
    <source>
        <dbReference type="ARBA" id="ARBA00023004"/>
    </source>
</evidence>
<evidence type="ECO:0000256" key="9">
    <source>
        <dbReference type="NCBIfam" id="TIGR01015"/>
    </source>
</evidence>
<dbReference type="PANTHER" id="PTHR11056">
    <property type="entry name" value="HOMOGENTISATE 1,2-DIOXYGENASE"/>
    <property type="match status" value="1"/>
</dbReference>
<reference evidence="15" key="2">
    <citation type="submission" date="2020-09" db="EMBL/GenBank/DDBJ databases">
        <authorList>
            <person name="Sun Q."/>
            <person name="Zhou Y."/>
        </authorList>
    </citation>
    <scope>NUCLEOTIDE SEQUENCE</scope>
    <source>
        <strain evidence="15">CGMCC 1.15095</strain>
    </source>
</reference>
<dbReference type="AlphaFoldDB" id="A0A916TS62"/>
<dbReference type="PANTHER" id="PTHR11056:SF0">
    <property type="entry name" value="HOMOGENTISATE 1,2-DIOXYGENASE"/>
    <property type="match status" value="1"/>
</dbReference>
<reference evidence="15" key="1">
    <citation type="journal article" date="2014" name="Int. J. Syst. Evol. Microbiol.">
        <title>Complete genome sequence of Corynebacterium casei LMG S-19264T (=DSM 44701T), isolated from a smear-ripened cheese.</title>
        <authorList>
            <consortium name="US DOE Joint Genome Institute (JGI-PGF)"/>
            <person name="Walter F."/>
            <person name="Albersmeier A."/>
            <person name="Kalinowski J."/>
            <person name="Ruckert C."/>
        </authorList>
    </citation>
    <scope>NUCLEOTIDE SEQUENCE</scope>
    <source>
        <strain evidence="15">CGMCC 1.15095</strain>
    </source>
</reference>
<feature type="active site" description="Proton acceptor" evidence="10">
    <location>
        <position position="308"/>
    </location>
</feature>
<dbReference type="NCBIfam" id="TIGR01015">
    <property type="entry name" value="hmgA"/>
    <property type="match status" value="1"/>
</dbReference>
<feature type="binding site" evidence="11">
    <location>
        <position position="387"/>
    </location>
    <ligand>
        <name>homogentisate</name>
        <dbReference type="ChEBI" id="CHEBI:16169"/>
    </ligand>
</feature>
<keyword evidence="6" id="KW-0560">Oxidoreductase</keyword>
<keyword evidence="16" id="KW-1185">Reference proteome</keyword>
<dbReference type="EMBL" id="BMHK01000011">
    <property type="protein sequence ID" value="GGC01317.1"/>
    <property type="molecule type" value="Genomic_DNA"/>
</dbReference>
<organism evidence="15 16">
    <name type="scientific">Novosphingobium endophyticum</name>
    <dbReference type="NCBI Taxonomy" id="1955250"/>
    <lineage>
        <taxon>Bacteria</taxon>
        <taxon>Pseudomonadati</taxon>
        <taxon>Pseudomonadota</taxon>
        <taxon>Alphaproteobacteria</taxon>
        <taxon>Sphingomonadales</taxon>
        <taxon>Sphingomonadaceae</taxon>
        <taxon>Novosphingobium</taxon>
    </lineage>
</organism>
<evidence type="ECO:0000256" key="10">
    <source>
        <dbReference type="PIRSR" id="PIRSR605708-1"/>
    </source>
</evidence>
<evidence type="ECO:0000256" key="11">
    <source>
        <dbReference type="PIRSR" id="PIRSR605708-2"/>
    </source>
</evidence>
<feature type="binding site" evidence="11">
    <location>
        <position position="357"/>
    </location>
    <ligand>
        <name>Fe cation</name>
        <dbReference type="ChEBI" id="CHEBI:24875"/>
    </ligand>
</feature>
<evidence type="ECO:0000256" key="2">
    <source>
        <dbReference type="ARBA" id="ARBA00007757"/>
    </source>
</evidence>
<evidence type="ECO:0000256" key="3">
    <source>
        <dbReference type="ARBA" id="ARBA00022723"/>
    </source>
</evidence>
<dbReference type="InterPro" id="IPR046452">
    <property type="entry name" value="HgmA_N"/>
</dbReference>
<name>A0A916TS62_9SPHN</name>
<keyword evidence="4" id="KW-0828">Tyrosine catabolism</keyword>
<feature type="domain" description="Homogentisate 1,2-dioxygenase N-terminal" evidence="14">
    <location>
        <begin position="33"/>
        <end position="295"/>
    </location>
</feature>
<dbReference type="EC" id="1.13.11.5" evidence="9"/>
<dbReference type="InterPro" id="IPR014710">
    <property type="entry name" value="RmlC-like_jellyroll"/>
</dbReference>
<dbReference type="GO" id="GO:0006559">
    <property type="term" value="P:L-phenylalanine catabolic process"/>
    <property type="evidence" value="ECO:0007669"/>
    <property type="project" value="UniProtKB-UniRule"/>
</dbReference>
<evidence type="ECO:0000256" key="12">
    <source>
        <dbReference type="SAM" id="MobiDB-lite"/>
    </source>
</evidence>
<dbReference type="FunFam" id="2.60.120.10:FF:000034">
    <property type="entry name" value="Homogentisate 1,2-dioxygenase"/>
    <property type="match status" value="1"/>
</dbReference>
<dbReference type="Gene3D" id="2.60.120.10">
    <property type="entry name" value="Jelly Rolls"/>
    <property type="match status" value="1"/>
</dbReference>
<dbReference type="Proteomes" id="UP000608154">
    <property type="component" value="Unassembled WGS sequence"/>
</dbReference>
<comment type="cofactor">
    <cofactor evidence="1 11">
        <name>Fe cation</name>
        <dbReference type="ChEBI" id="CHEBI:24875"/>
    </cofactor>
</comment>
<dbReference type="InterPro" id="IPR046451">
    <property type="entry name" value="HgmA_C"/>
</dbReference>